<dbReference type="OrthoDB" id="2363925at2"/>
<evidence type="ECO:0000313" key="1">
    <source>
        <dbReference type="EMBL" id="TDD85938.1"/>
    </source>
</evidence>
<keyword evidence="2" id="KW-1185">Reference proteome</keyword>
<organism evidence="1 2">
    <name type="scientific">Actinomadura rubrisoli</name>
    <dbReference type="NCBI Taxonomy" id="2530368"/>
    <lineage>
        <taxon>Bacteria</taxon>
        <taxon>Bacillati</taxon>
        <taxon>Actinomycetota</taxon>
        <taxon>Actinomycetes</taxon>
        <taxon>Streptosporangiales</taxon>
        <taxon>Thermomonosporaceae</taxon>
        <taxon>Actinomadura</taxon>
    </lineage>
</organism>
<dbReference type="Gene3D" id="1.20.120.450">
    <property type="entry name" value="dinb family like domain"/>
    <property type="match status" value="1"/>
</dbReference>
<comment type="caution">
    <text evidence="1">The sequence shown here is derived from an EMBL/GenBank/DDBJ whole genome shotgun (WGS) entry which is preliminary data.</text>
</comment>
<evidence type="ECO:0000313" key="2">
    <source>
        <dbReference type="Proteomes" id="UP000294513"/>
    </source>
</evidence>
<name>A0A4R5BGY6_9ACTN</name>
<reference evidence="1 2" key="1">
    <citation type="submission" date="2019-03" db="EMBL/GenBank/DDBJ databases">
        <title>Draft genome sequences of novel Actinobacteria.</title>
        <authorList>
            <person name="Sahin N."/>
            <person name="Ay H."/>
            <person name="Saygin H."/>
        </authorList>
    </citation>
    <scope>NUCLEOTIDE SEQUENCE [LARGE SCALE GENOMIC DNA]</scope>
    <source>
        <strain evidence="1 2">H3C3</strain>
    </source>
</reference>
<dbReference type="AlphaFoldDB" id="A0A4R5BGY6"/>
<dbReference type="InterPro" id="IPR007061">
    <property type="entry name" value="MST-like"/>
</dbReference>
<dbReference type="Proteomes" id="UP000294513">
    <property type="component" value="Unassembled WGS sequence"/>
</dbReference>
<dbReference type="InterPro" id="IPR034660">
    <property type="entry name" value="DinB/YfiT-like"/>
</dbReference>
<proteinExistence type="predicted"/>
<gene>
    <name evidence="1" type="ORF">E1298_17985</name>
</gene>
<sequence length="164" mass="17449">MLTDAFGRVREVVHGAAGGLTAEQLAFRADGDANSIAWLVWHLSRVQDDHIADAAGTSQVWTADGWEPRFGLPFEASETGYGHSSDEVAAVRVASADLLTGYHDAVHDRTVEYVGTLTGGDLGRVVDEAWDPPVTLAVRLISVISDGLQHGGQAAFVRGLVLRS</sequence>
<protein>
    <submittedName>
        <fullName evidence="1">DUF664 domain-containing protein</fullName>
    </submittedName>
</protein>
<dbReference type="SUPFAM" id="SSF109854">
    <property type="entry name" value="DinB/YfiT-like putative metalloenzymes"/>
    <property type="match status" value="1"/>
</dbReference>
<dbReference type="NCBIfam" id="NF047843">
    <property type="entry name" value="MST_Rv0443"/>
    <property type="match status" value="1"/>
</dbReference>
<accession>A0A4R5BGY6</accession>
<dbReference type="EMBL" id="SMKU01000085">
    <property type="protein sequence ID" value="TDD85938.1"/>
    <property type="molecule type" value="Genomic_DNA"/>
</dbReference>
<dbReference type="Pfam" id="PF04978">
    <property type="entry name" value="MST"/>
    <property type="match status" value="1"/>
</dbReference>